<organism evidence="2 3">
    <name type="scientific">Exocentrus adspersus</name>
    <dbReference type="NCBI Taxonomy" id="1586481"/>
    <lineage>
        <taxon>Eukaryota</taxon>
        <taxon>Metazoa</taxon>
        <taxon>Ecdysozoa</taxon>
        <taxon>Arthropoda</taxon>
        <taxon>Hexapoda</taxon>
        <taxon>Insecta</taxon>
        <taxon>Pterygota</taxon>
        <taxon>Neoptera</taxon>
        <taxon>Endopterygota</taxon>
        <taxon>Coleoptera</taxon>
        <taxon>Polyphaga</taxon>
        <taxon>Cucujiformia</taxon>
        <taxon>Chrysomeloidea</taxon>
        <taxon>Cerambycidae</taxon>
        <taxon>Lamiinae</taxon>
        <taxon>Acanthocinini</taxon>
        <taxon>Exocentrus</taxon>
    </lineage>
</organism>
<name>A0AAV8VJS4_9CUCU</name>
<proteinExistence type="predicted"/>
<protein>
    <recommendedName>
        <fullName evidence="4">Transposase Helix-turn-helix domain-containing protein</fullName>
    </recommendedName>
</protein>
<sequence length="140" mass="16537">MFSENVDVDTDDLLLLLMMMMMMMHTAAASIALLTANTRKRRRWWVRPIYQKRMQQGDYHNLMREMRLSDCEMFFHYTRLTVEQFDDLLRTVGPHITKKSNRAPLGPVQRLAITLRFLATGCSHQTLAFQFRIGKESYSM</sequence>
<keyword evidence="1" id="KW-1133">Transmembrane helix</keyword>
<dbReference type="EMBL" id="JANEYG010000076">
    <property type="protein sequence ID" value="KAJ8914255.1"/>
    <property type="molecule type" value="Genomic_DNA"/>
</dbReference>
<dbReference type="Proteomes" id="UP001159042">
    <property type="component" value="Unassembled WGS sequence"/>
</dbReference>
<keyword evidence="1" id="KW-0472">Membrane</keyword>
<feature type="transmembrane region" description="Helical" evidence="1">
    <location>
        <begin position="13"/>
        <end position="34"/>
    </location>
</feature>
<accession>A0AAV8VJS4</accession>
<evidence type="ECO:0008006" key="4">
    <source>
        <dbReference type="Google" id="ProtNLM"/>
    </source>
</evidence>
<reference evidence="2 3" key="1">
    <citation type="journal article" date="2023" name="Insect Mol. Biol.">
        <title>Genome sequencing provides insights into the evolution of gene families encoding plant cell wall-degrading enzymes in longhorned beetles.</title>
        <authorList>
            <person name="Shin N.R."/>
            <person name="Okamura Y."/>
            <person name="Kirsch R."/>
            <person name="Pauchet Y."/>
        </authorList>
    </citation>
    <scope>NUCLEOTIDE SEQUENCE [LARGE SCALE GENOMIC DNA]</scope>
    <source>
        <strain evidence="2">EAD_L_NR</strain>
    </source>
</reference>
<keyword evidence="3" id="KW-1185">Reference proteome</keyword>
<keyword evidence="1" id="KW-0812">Transmembrane</keyword>
<comment type="caution">
    <text evidence="2">The sequence shown here is derived from an EMBL/GenBank/DDBJ whole genome shotgun (WGS) entry which is preliminary data.</text>
</comment>
<evidence type="ECO:0000313" key="2">
    <source>
        <dbReference type="EMBL" id="KAJ8914255.1"/>
    </source>
</evidence>
<dbReference type="AlphaFoldDB" id="A0AAV8VJS4"/>
<evidence type="ECO:0000313" key="3">
    <source>
        <dbReference type="Proteomes" id="UP001159042"/>
    </source>
</evidence>
<evidence type="ECO:0000256" key="1">
    <source>
        <dbReference type="SAM" id="Phobius"/>
    </source>
</evidence>
<gene>
    <name evidence="2" type="ORF">NQ315_003620</name>
</gene>